<dbReference type="InterPro" id="IPR001227">
    <property type="entry name" value="Ac_transferase_dom_sf"/>
</dbReference>
<dbReference type="Pfam" id="PF21089">
    <property type="entry name" value="PKS_DH_N"/>
    <property type="match status" value="1"/>
</dbReference>
<dbReference type="InterPro" id="IPR057326">
    <property type="entry name" value="KR_dom"/>
</dbReference>
<dbReference type="InterPro" id="IPR014031">
    <property type="entry name" value="Ketoacyl_synth_C"/>
</dbReference>
<dbReference type="InterPro" id="IPR049551">
    <property type="entry name" value="PKS_DH_C"/>
</dbReference>
<dbReference type="PROSITE" id="PS52019">
    <property type="entry name" value="PKS_MFAS_DH"/>
    <property type="match status" value="1"/>
</dbReference>
<dbReference type="SMART" id="SM00826">
    <property type="entry name" value="PKS_DH"/>
    <property type="match status" value="1"/>
</dbReference>
<dbReference type="InterPro" id="IPR016039">
    <property type="entry name" value="Thiolase-like"/>
</dbReference>
<dbReference type="GO" id="GO:0030639">
    <property type="term" value="P:polyketide biosynthetic process"/>
    <property type="evidence" value="ECO:0007669"/>
    <property type="project" value="UniProtKB-ARBA"/>
</dbReference>
<evidence type="ECO:0000259" key="10">
    <source>
        <dbReference type="PROSITE" id="PS52004"/>
    </source>
</evidence>
<dbReference type="GO" id="GO:0017000">
    <property type="term" value="P:antibiotic biosynthetic process"/>
    <property type="evidence" value="ECO:0007669"/>
    <property type="project" value="UniProtKB-KW"/>
</dbReference>
<evidence type="ECO:0000256" key="3">
    <source>
        <dbReference type="ARBA" id="ARBA00022450"/>
    </source>
</evidence>
<name>A0A428W7D4_AMYBA</name>
<dbReference type="EMBL" id="QHHU01000051">
    <property type="protein sequence ID" value="RSM38933.1"/>
    <property type="molecule type" value="Genomic_DNA"/>
</dbReference>
<reference evidence="12 13" key="1">
    <citation type="submission" date="2018-05" db="EMBL/GenBank/DDBJ databases">
        <title>Evolution of GPA BGCs.</title>
        <authorList>
            <person name="Waglechner N."/>
            <person name="Wright G.D."/>
        </authorList>
    </citation>
    <scope>NUCLEOTIDE SEQUENCE [LARGE SCALE GENOMIC DNA]</scope>
    <source>
        <strain evidence="12 13">DSM 5908</strain>
    </source>
</reference>
<evidence type="ECO:0000313" key="12">
    <source>
        <dbReference type="EMBL" id="RSM38933.1"/>
    </source>
</evidence>
<keyword evidence="7" id="KW-0511">Multifunctional enzyme</keyword>
<dbReference type="InterPro" id="IPR020807">
    <property type="entry name" value="PKS_DH"/>
</dbReference>
<gene>
    <name evidence="12" type="ORF">DMA12_31400</name>
</gene>
<feature type="domain" description="Ketosynthase family 3 (KS3)" evidence="10">
    <location>
        <begin position="33"/>
        <end position="454"/>
    </location>
</feature>
<evidence type="ECO:0000256" key="9">
    <source>
        <dbReference type="PROSITE-ProRule" id="PRU01363"/>
    </source>
</evidence>
<keyword evidence="13" id="KW-1185">Reference proteome</keyword>
<protein>
    <submittedName>
        <fullName evidence="12">Polyketide synthase</fullName>
    </submittedName>
</protein>
<dbReference type="Gene3D" id="3.40.47.10">
    <property type="match status" value="1"/>
</dbReference>
<keyword evidence="3" id="KW-0596">Phosphopantetheine</keyword>
<sequence>MPDDKKLVDYLKWVTADLHETRRRLEEAEAGRHEPVAIVGLACRFPGGIDSPEDLWRLVEAGQDAIGPFPEDRGWDVAALAGEGRGASATLEGGFLPDVGGFDAAFFGVSPREAVAMDPQQRLLLELSWEAFERAGIDPLALRGSRTGVFAGTDGQDYGNLVLRSAEDVDGHAGTGLAASALAGRVNYTLGLEGPAVTVDTACSSALVAMHLAAQALRSGECTLALAGGVTVMSTALRFAGFTRQGALAADGRCKAFADAADGTGWSEGIGLLVLEKLSDARHNGHHVLAVLRGSAVNSDGASNGFTAPNGPSQQRVITQALAGAGLSTSDIDVVEAHGTGTTLGDPIEAQALLATYGRDRETPVLLGSVKSNLGHTQAAAGAAGVLKMVLAMRHGIAPKTLNVDKPSSHVDWTAGRARILTEAVEWPDTGRPRRAGVSSFGVSGTNAHVILEQAAEPAEAPATPLRTAAALPWPVSAKSEAALRAQVERVRECAGSPVDIGRSLTARSALDHRAVLLARPGTTDRPEVATGVAGNPAVGVVFSGQGAQRPGMGRELAAAFPVFAEALAEICGLLDPLLPGSLKDVLWGGDQAALNETGWAQPALFAVEVALFRLWESWGLKPAAVAGHSVGEIAAAHVAGVLSLADAARMVAARAHLMQALPAGGAMVALPATEAEVAPLLAPHGEQVAIAALNAPGAVVVAGAEPAVAAVAGQVERWGRRTKRLPVSHAFHSPLMEPMLAPFRSALAGIDLREPSVPLVSTLTGRPVTGEVSDVDYWVRHVREPVRFADGVLALLDAGVGTLLEIGPGHTLTSMMSQTLADTGRPATVVPALREAPEEAAAVTALGQVWAAGAEVGLDRCYADLGGRTVPVPTYPFQHRRFWPTPSARTGEATDWGLISAGHPLLSASVGLADDHGVLLTGSVSTVTHPWLADHQVGGTVLFPGTGFLELAVRAADQVGCARVEELTLSVPLVLGRSDTVSLQVVVSRADTAGHRDVRIYSRPAGDATRAWTEHASGVLAPEPVPADRTSTPWPPAGAEPVDFTDFYARMAATGLVYGPAFQGLRSVWRAGDDLYAEVELPGDTAADGGFGIHPALLDAALQANVSPERSGGRLPFSWNGVSLHASGARQLRAHWHQDGEAVTLAATDVAGNPVLSVRSLRLRSATAPAATGARDGLLHLGWPEQPVPAATGHRWSVLRHDVFGLATALGAPTADTPALLAVSRPDWAVFQVGGGGAAAVHEVTAQVLDVIQDWVARPELTGTRLVVVTRGAVAVPGSTLTDLAASAAWGLVRTAQSEHPDRFVLLDIDDRPESLAALPGLGGLLTDEPQVAVRGGVARVARLARLAEAPSLVPPAGPWVVERTDGELRAVPGPAEVPTGEQEVRLRLTAAALGRSGPVKVAGVVTEAGTGVSGVAVGDRVTTTVSGEVGTAPLVVAASSLAPVAPGVTDAGALRVGAPLFDLRQAPAALAQHDYAVFTLPPVWDREATVLVTGGTGGLAAHLARHLVAQGQRHVLLAGRRGAAAAGAAELRAELGEAVSFAACDVSDFEAVRKLVSDLRLTAVVHAAGVLDDGVLESMTPERLDTVFAPKADAAWNLHRATEGRPLAAFV</sequence>
<dbReference type="InterPro" id="IPR049552">
    <property type="entry name" value="PKS_DH_N"/>
</dbReference>
<dbReference type="InterPro" id="IPR018201">
    <property type="entry name" value="Ketoacyl_synth_AS"/>
</dbReference>
<feature type="active site" description="Proton acceptor; for dehydratase activity" evidence="9">
    <location>
        <position position="936"/>
    </location>
</feature>
<feature type="domain" description="PKS/mFAS DH" evidence="11">
    <location>
        <begin position="904"/>
        <end position="1173"/>
    </location>
</feature>
<dbReference type="GO" id="GO:0004312">
    <property type="term" value="F:fatty acid synthase activity"/>
    <property type="evidence" value="ECO:0007669"/>
    <property type="project" value="TreeGrafter"/>
</dbReference>
<dbReference type="InterPro" id="IPR050091">
    <property type="entry name" value="PKS_NRPS_Biosynth_Enz"/>
</dbReference>
<feature type="region of interest" description="C-terminal hotdog fold" evidence="9">
    <location>
        <begin position="1040"/>
        <end position="1173"/>
    </location>
</feature>
<dbReference type="Pfam" id="PF14765">
    <property type="entry name" value="PS-DH"/>
    <property type="match status" value="1"/>
</dbReference>
<evidence type="ECO:0000256" key="7">
    <source>
        <dbReference type="ARBA" id="ARBA00023268"/>
    </source>
</evidence>
<dbReference type="SUPFAM" id="SSF50129">
    <property type="entry name" value="GroES-like"/>
    <property type="match status" value="1"/>
</dbReference>
<accession>A0A428W7D4</accession>
<dbReference type="SUPFAM" id="SSF55048">
    <property type="entry name" value="Probable ACP-binding domain of malonyl-CoA ACP transacylase"/>
    <property type="match status" value="1"/>
</dbReference>
<dbReference type="PROSITE" id="PS00606">
    <property type="entry name" value="KS3_1"/>
    <property type="match status" value="1"/>
</dbReference>
<dbReference type="FunFam" id="3.40.366.10:FF:000002">
    <property type="entry name" value="Probable polyketide synthase 2"/>
    <property type="match status" value="1"/>
</dbReference>
<dbReference type="GO" id="GO:0006633">
    <property type="term" value="P:fatty acid biosynthetic process"/>
    <property type="evidence" value="ECO:0007669"/>
    <property type="project" value="InterPro"/>
</dbReference>
<dbReference type="Pfam" id="PF00109">
    <property type="entry name" value="ketoacyl-synt"/>
    <property type="match status" value="1"/>
</dbReference>
<dbReference type="Gene3D" id="3.30.70.3290">
    <property type="match status" value="1"/>
</dbReference>
<dbReference type="SUPFAM" id="SSF51735">
    <property type="entry name" value="NAD(P)-binding Rossmann-fold domains"/>
    <property type="match status" value="2"/>
</dbReference>
<dbReference type="InterPro" id="IPR020841">
    <property type="entry name" value="PKS_Beta-ketoAc_synthase_dom"/>
</dbReference>
<evidence type="ECO:0000256" key="1">
    <source>
        <dbReference type="ARBA" id="ARBA00001957"/>
    </source>
</evidence>
<dbReference type="Pfam" id="PF02801">
    <property type="entry name" value="Ketoacyl-synt_C"/>
    <property type="match status" value="1"/>
</dbReference>
<evidence type="ECO:0000256" key="8">
    <source>
        <dbReference type="ARBA" id="ARBA00023315"/>
    </source>
</evidence>
<dbReference type="FunFam" id="3.40.47.10:FF:000019">
    <property type="entry name" value="Polyketide synthase type I"/>
    <property type="match status" value="1"/>
</dbReference>
<dbReference type="InterPro" id="IPR036291">
    <property type="entry name" value="NAD(P)-bd_dom_sf"/>
</dbReference>
<dbReference type="Proteomes" id="UP000286716">
    <property type="component" value="Unassembled WGS sequence"/>
</dbReference>
<proteinExistence type="predicted"/>
<dbReference type="SUPFAM" id="SSF52151">
    <property type="entry name" value="FabD/lysophospholipase-like"/>
    <property type="match status" value="1"/>
</dbReference>
<evidence type="ECO:0000256" key="5">
    <source>
        <dbReference type="ARBA" id="ARBA00022679"/>
    </source>
</evidence>
<dbReference type="InterPro" id="IPR016036">
    <property type="entry name" value="Malonyl_transacylase_ACP-bd"/>
</dbReference>
<dbReference type="InterPro" id="IPR011032">
    <property type="entry name" value="GroES-like_sf"/>
</dbReference>
<dbReference type="PANTHER" id="PTHR43775:SF51">
    <property type="entry name" value="INACTIVE PHENOLPHTHIOCEROL SYNTHESIS POLYKETIDE SYNTHASE TYPE I PKS1-RELATED"/>
    <property type="match status" value="1"/>
</dbReference>
<dbReference type="Gene3D" id="3.40.50.11460">
    <property type="match status" value="1"/>
</dbReference>
<dbReference type="InterPro" id="IPR042104">
    <property type="entry name" value="PKS_dehydratase_sf"/>
</dbReference>
<dbReference type="Gene3D" id="3.40.50.720">
    <property type="entry name" value="NAD(P)-binding Rossmann-like Domain"/>
    <property type="match status" value="1"/>
</dbReference>
<dbReference type="OrthoDB" id="9778690at2"/>
<dbReference type="GO" id="GO:0004315">
    <property type="term" value="F:3-oxoacyl-[acyl-carrier-protein] synthase activity"/>
    <property type="evidence" value="ECO:0007669"/>
    <property type="project" value="InterPro"/>
</dbReference>
<comment type="cofactor">
    <cofactor evidence="1">
        <name>pantetheine 4'-phosphate</name>
        <dbReference type="ChEBI" id="CHEBI:47942"/>
    </cofactor>
</comment>
<dbReference type="Pfam" id="PF08659">
    <property type="entry name" value="KR"/>
    <property type="match status" value="1"/>
</dbReference>
<dbReference type="SMART" id="SM00825">
    <property type="entry name" value="PKS_KS"/>
    <property type="match status" value="1"/>
</dbReference>
<keyword evidence="8" id="KW-0012">Acyltransferase</keyword>
<comment type="caution">
    <text evidence="12">The sequence shown here is derived from an EMBL/GenBank/DDBJ whole genome shotgun (WGS) entry which is preliminary data.</text>
</comment>
<keyword evidence="4" id="KW-0597">Phosphoprotein</keyword>
<dbReference type="SMART" id="SM00827">
    <property type="entry name" value="PKS_AT"/>
    <property type="match status" value="1"/>
</dbReference>
<feature type="region of interest" description="N-terminal hotdog fold" evidence="9">
    <location>
        <begin position="904"/>
        <end position="1028"/>
    </location>
</feature>
<dbReference type="InterPro" id="IPR016035">
    <property type="entry name" value="Acyl_Trfase/lysoPLipase"/>
</dbReference>
<organism evidence="12 13">
    <name type="scientific">Amycolatopsis balhimycina DSM 5908</name>
    <dbReference type="NCBI Taxonomy" id="1081091"/>
    <lineage>
        <taxon>Bacteria</taxon>
        <taxon>Bacillati</taxon>
        <taxon>Actinomycetota</taxon>
        <taxon>Actinomycetes</taxon>
        <taxon>Pseudonocardiales</taxon>
        <taxon>Pseudonocardiaceae</taxon>
        <taxon>Amycolatopsis</taxon>
    </lineage>
</organism>
<feature type="active site" description="Proton donor; for dehydratase activity" evidence="9">
    <location>
        <position position="1100"/>
    </location>
</feature>
<dbReference type="PROSITE" id="PS52004">
    <property type="entry name" value="KS3_2"/>
    <property type="match status" value="1"/>
</dbReference>
<dbReference type="PANTHER" id="PTHR43775">
    <property type="entry name" value="FATTY ACID SYNTHASE"/>
    <property type="match status" value="1"/>
</dbReference>
<dbReference type="Pfam" id="PF16197">
    <property type="entry name" value="KAsynt_C_assoc"/>
    <property type="match status" value="1"/>
</dbReference>
<dbReference type="Gene3D" id="3.10.129.110">
    <property type="entry name" value="Polyketide synthase dehydratase"/>
    <property type="match status" value="1"/>
</dbReference>
<dbReference type="SUPFAM" id="SSF53901">
    <property type="entry name" value="Thiolase-like"/>
    <property type="match status" value="1"/>
</dbReference>
<keyword evidence="6" id="KW-0045">Antibiotic biosynthesis</keyword>
<dbReference type="Pfam" id="PF00698">
    <property type="entry name" value="Acyl_transf_1"/>
    <property type="match status" value="1"/>
</dbReference>
<dbReference type="InterPro" id="IPR015083">
    <property type="entry name" value="NorB/c/GfsB-D-like_docking"/>
</dbReference>
<dbReference type="Gene3D" id="3.40.366.10">
    <property type="entry name" value="Malonyl-Coenzyme A Acyl Carrier Protein, domain 2"/>
    <property type="match status" value="1"/>
</dbReference>
<dbReference type="InterPro" id="IPR014030">
    <property type="entry name" value="Ketoacyl_synth_N"/>
</dbReference>
<evidence type="ECO:0000259" key="11">
    <source>
        <dbReference type="PROSITE" id="PS52019"/>
    </source>
</evidence>
<dbReference type="InterPro" id="IPR032821">
    <property type="entry name" value="PKS_assoc"/>
</dbReference>
<evidence type="ECO:0000256" key="6">
    <source>
        <dbReference type="ARBA" id="ARBA00023194"/>
    </source>
</evidence>
<dbReference type="InterPro" id="IPR049900">
    <property type="entry name" value="PKS_mFAS_DH"/>
</dbReference>
<dbReference type="SMART" id="SM00822">
    <property type="entry name" value="PKS_KR"/>
    <property type="match status" value="1"/>
</dbReference>
<dbReference type="InterPro" id="IPR013968">
    <property type="entry name" value="PKS_KR"/>
</dbReference>
<evidence type="ECO:0000256" key="4">
    <source>
        <dbReference type="ARBA" id="ARBA00022553"/>
    </source>
</evidence>
<evidence type="ECO:0000313" key="13">
    <source>
        <dbReference type="Proteomes" id="UP000286716"/>
    </source>
</evidence>
<dbReference type="InterPro" id="IPR014043">
    <property type="entry name" value="Acyl_transferase_dom"/>
</dbReference>
<dbReference type="CDD" id="cd00833">
    <property type="entry name" value="PKS"/>
    <property type="match status" value="1"/>
</dbReference>
<comment type="pathway">
    <text evidence="2">Antibiotic biosynthesis.</text>
</comment>
<dbReference type="Pfam" id="PF08990">
    <property type="entry name" value="Docking"/>
    <property type="match status" value="1"/>
</dbReference>
<feature type="non-terminal residue" evidence="12">
    <location>
        <position position="1613"/>
    </location>
</feature>
<evidence type="ECO:0000256" key="2">
    <source>
        <dbReference type="ARBA" id="ARBA00004792"/>
    </source>
</evidence>
<keyword evidence="5" id="KW-0808">Transferase</keyword>